<reference evidence="3 4" key="1">
    <citation type="journal article" date="2016" name="Mol. Biol. Evol.">
        <title>Genome-Wide Survey of Gut Fungi (Harpellales) Reveals the First Horizontally Transferred Ubiquitin Gene from a Mosquito Host.</title>
        <authorList>
            <person name="Wang Y."/>
            <person name="White M.M."/>
            <person name="Kvist S."/>
            <person name="Moncalvo J.M."/>
        </authorList>
    </citation>
    <scope>NUCLEOTIDE SEQUENCE [LARGE SCALE GENOMIC DNA]</scope>
    <source>
        <strain evidence="3 4">ALG-7-W6</strain>
    </source>
</reference>
<evidence type="ECO:0000259" key="2">
    <source>
        <dbReference type="Pfam" id="PF22941"/>
    </source>
</evidence>
<dbReference type="GO" id="GO:0006357">
    <property type="term" value="P:regulation of transcription by RNA polymerase II"/>
    <property type="evidence" value="ECO:0007669"/>
    <property type="project" value="TreeGrafter"/>
</dbReference>
<sequence length="152" mass="17746">MSKRFEVKCARPTQIPNKNKSETNKPYKPISSQPTNHEVCGYMPGRLEFEIEYENHSEMTIKDLQFNPEEDCSAEEHALKIVVLEIYKNRLIPGDDRKKFMSPHMKETTNNIKALAKVMTDSDYQLFCSGIQIYNVYLNHLFEKKRLNLKSG</sequence>
<feature type="domain" description="Transcriptional adapter 2-alpha/beta-like" evidence="2">
    <location>
        <begin position="40"/>
        <end position="104"/>
    </location>
</feature>
<dbReference type="GO" id="GO:0005634">
    <property type="term" value="C:nucleus"/>
    <property type="evidence" value="ECO:0007669"/>
    <property type="project" value="TreeGrafter"/>
</dbReference>
<evidence type="ECO:0000313" key="3">
    <source>
        <dbReference type="EMBL" id="OLY82915.1"/>
    </source>
</evidence>
<feature type="region of interest" description="Disordered" evidence="1">
    <location>
        <begin position="1"/>
        <end position="35"/>
    </location>
</feature>
<accession>A0A1R0H1A4</accession>
<protein>
    <submittedName>
        <fullName evidence="3">Transcriptional adapter 2</fullName>
    </submittedName>
</protein>
<evidence type="ECO:0000256" key="1">
    <source>
        <dbReference type="SAM" id="MobiDB-lite"/>
    </source>
</evidence>
<dbReference type="GO" id="GO:0003682">
    <property type="term" value="F:chromatin binding"/>
    <property type="evidence" value="ECO:0007669"/>
    <property type="project" value="TreeGrafter"/>
</dbReference>
<dbReference type="EMBL" id="LSSL01001179">
    <property type="protein sequence ID" value="OLY82915.1"/>
    <property type="molecule type" value="Genomic_DNA"/>
</dbReference>
<proteinExistence type="predicted"/>
<dbReference type="InterPro" id="IPR055141">
    <property type="entry name" value="TADA2A_B-like_dom"/>
</dbReference>
<dbReference type="PANTHER" id="PTHR12374">
    <property type="entry name" value="TRANSCRIPTIONAL ADAPTOR 2 ADA2 -RELATED"/>
    <property type="match status" value="1"/>
</dbReference>
<dbReference type="GO" id="GO:0006338">
    <property type="term" value="P:chromatin remodeling"/>
    <property type="evidence" value="ECO:0007669"/>
    <property type="project" value="TreeGrafter"/>
</dbReference>
<dbReference type="AlphaFoldDB" id="A0A1R0H1A4"/>
<name>A0A1R0H1A4_9FUNG</name>
<dbReference type="Pfam" id="PF22941">
    <property type="entry name" value="TADA2A-like_3rd"/>
    <property type="match status" value="1"/>
</dbReference>
<organism evidence="3 4">
    <name type="scientific">Smittium mucronatum</name>
    <dbReference type="NCBI Taxonomy" id="133383"/>
    <lineage>
        <taxon>Eukaryota</taxon>
        <taxon>Fungi</taxon>
        <taxon>Fungi incertae sedis</taxon>
        <taxon>Zoopagomycota</taxon>
        <taxon>Kickxellomycotina</taxon>
        <taxon>Harpellomycetes</taxon>
        <taxon>Harpellales</taxon>
        <taxon>Legeriomycetaceae</taxon>
        <taxon>Smittium</taxon>
    </lineage>
</organism>
<dbReference type="PANTHER" id="PTHR12374:SF20">
    <property type="entry name" value="TRANSCRIPTIONAL ADAPTER 2-ALPHA"/>
    <property type="match status" value="1"/>
</dbReference>
<dbReference type="STRING" id="133383.A0A1R0H1A4"/>
<dbReference type="OrthoDB" id="270417at2759"/>
<gene>
    <name evidence="3" type="ORF">AYI68_g2958</name>
</gene>
<comment type="caution">
    <text evidence="3">The sequence shown here is derived from an EMBL/GenBank/DDBJ whole genome shotgun (WGS) entry which is preliminary data.</text>
</comment>
<evidence type="ECO:0000313" key="4">
    <source>
        <dbReference type="Proteomes" id="UP000187455"/>
    </source>
</evidence>
<dbReference type="Proteomes" id="UP000187455">
    <property type="component" value="Unassembled WGS sequence"/>
</dbReference>
<dbReference type="GO" id="GO:0070461">
    <property type="term" value="C:SAGA-type complex"/>
    <property type="evidence" value="ECO:0007669"/>
    <property type="project" value="TreeGrafter"/>
</dbReference>
<dbReference type="GO" id="GO:0003713">
    <property type="term" value="F:transcription coactivator activity"/>
    <property type="evidence" value="ECO:0007669"/>
    <property type="project" value="TreeGrafter"/>
</dbReference>
<keyword evidence="4" id="KW-1185">Reference proteome</keyword>